<dbReference type="Proteomes" id="UP000288216">
    <property type="component" value="Unassembled WGS sequence"/>
</dbReference>
<dbReference type="AlphaFoldDB" id="A0A401PU89"/>
<gene>
    <name evidence="3" type="ORF">scyTo_0019920</name>
</gene>
<dbReference type="STRING" id="75743.A0A401PU89"/>
<dbReference type="InterPro" id="IPR024066">
    <property type="entry name" value="RGS_subdom1/3"/>
</dbReference>
<accession>A0A401PU89</accession>
<dbReference type="OrthoDB" id="196547at2759"/>
<dbReference type="SMART" id="SM00315">
    <property type="entry name" value="RGS"/>
    <property type="match status" value="1"/>
</dbReference>
<dbReference type="InterPro" id="IPR036305">
    <property type="entry name" value="RGS_sf"/>
</dbReference>
<evidence type="ECO:0000256" key="1">
    <source>
        <dbReference type="ARBA" id="ARBA00022700"/>
    </source>
</evidence>
<dbReference type="InterPro" id="IPR016137">
    <property type="entry name" value="RGS"/>
</dbReference>
<dbReference type="SUPFAM" id="SSF48097">
    <property type="entry name" value="Regulator of G-protein signaling, RGS"/>
    <property type="match status" value="1"/>
</dbReference>
<dbReference type="Pfam" id="PF00615">
    <property type="entry name" value="RGS"/>
    <property type="match status" value="1"/>
</dbReference>
<dbReference type="FunFam" id="1.10.196.10:FF:000001">
    <property type="entry name" value="Regulator of G-protein signaling 8"/>
    <property type="match status" value="1"/>
</dbReference>
<dbReference type="Gene3D" id="1.10.167.10">
    <property type="entry name" value="Regulator of G-protein Signalling 4, domain 2"/>
    <property type="match status" value="1"/>
</dbReference>
<dbReference type="PANTHER" id="PTHR10845">
    <property type="entry name" value="REGULATOR OF G PROTEIN SIGNALING"/>
    <property type="match status" value="1"/>
</dbReference>
<reference evidence="3 4" key="1">
    <citation type="journal article" date="2018" name="Nat. Ecol. Evol.">
        <title>Shark genomes provide insights into elasmobranch evolution and the origin of vertebrates.</title>
        <authorList>
            <person name="Hara Y"/>
            <person name="Yamaguchi K"/>
            <person name="Onimaru K"/>
            <person name="Kadota M"/>
            <person name="Koyanagi M"/>
            <person name="Keeley SD"/>
            <person name="Tatsumi K"/>
            <person name="Tanaka K"/>
            <person name="Motone F"/>
            <person name="Kageyama Y"/>
            <person name="Nozu R"/>
            <person name="Adachi N"/>
            <person name="Nishimura O"/>
            <person name="Nakagawa R"/>
            <person name="Tanegashima C"/>
            <person name="Kiyatake I"/>
            <person name="Matsumoto R"/>
            <person name="Murakumo K"/>
            <person name="Nishida K"/>
            <person name="Terakita A"/>
            <person name="Kuratani S"/>
            <person name="Sato K"/>
            <person name="Hyodo S Kuraku.S."/>
        </authorList>
    </citation>
    <scope>NUCLEOTIDE SEQUENCE [LARGE SCALE GENOMIC DNA]</scope>
</reference>
<dbReference type="EMBL" id="BFAA01015339">
    <property type="protein sequence ID" value="GCB76709.1"/>
    <property type="molecule type" value="Genomic_DNA"/>
</dbReference>
<evidence type="ECO:0000313" key="4">
    <source>
        <dbReference type="Proteomes" id="UP000288216"/>
    </source>
</evidence>
<name>A0A401PU89_SCYTO</name>
<dbReference type="GO" id="GO:0009968">
    <property type="term" value="P:negative regulation of signal transduction"/>
    <property type="evidence" value="ECO:0007669"/>
    <property type="project" value="UniProtKB-KW"/>
</dbReference>
<organism evidence="3 4">
    <name type="scientific">Scyliorhinus torazame</name>
    <name type="common">Cloudy catshark</name>
    <name type="synonym">Catulus torazame</name>
    <dbReference type="NCBI Taxonomy" id="75743"/>
    <lineage>
        <taxon>Eukaryota</taxon>
        <taxon>Metazoa</taxon>
        <taxon>Chordata</taxon>
        <taxon>Craniata</taxon>
        <taxon>Vertebrata</taxon>
        <taxon>Chondrichthyes</taxon>
        <taxon>Elasmobranchii</taxon>
        <taxon>Galeomorphii</taxon>
        <taxon>Galeoidea</taxon>
        <taxon>Carcharhiniformes</taxon>
        <taxon>Scyliorhinidae</taxon>
        <taxon>Scyliorhinus</taxon>
    </lineage>
</organism>
<evidence type="ECO:0000259" key="2">
    <source>
        <dbReference type="PROSITE" id="PS50132"/>
    </source>
</evidence>
<feature type="domain" description="RGS" evidence="2">
    <location>
        <begin position="60"/>
        <end position="176"/>
    </location>
</feature>
<dbReference type="PRINTS" id="PR01301">
    <property type="entry name" value="RGSPROTEIN"/>
</dbReference>
<dbReference type="PANTHER" id="PTHR10845:SF254">
    <property type="entry name" value="RGS DOMAIN-CONTAINING PROTEIN-RELATED"/>
    <property type="match status" value="1"/>
</dbReference>
<keyword evidence="4" id="KW-1185">Reference proteome</keyword>
<dbReference type="FunFam" id="1.10.167.10:FF:000001">
    <property type="entry name" value="Putative regulator of g-protein signaling 12"/>
    <property type="match status" value="1"/>
</dbReference>
<dbReference type="PROSITE" id="PS50132">
    <property type="entry name" value="RGS"/>
    <property type="match status" value="1"/>
</dbReference>
<evidence type="ECO:0000313" key="3">
    <source>
        <dbReference type="EMBL" id="GCB76709.1"/>
    </source>
</evidence>
<sequence length="194" mass="22530">MCRGLSSLQSCCLERAQGIKSRLGVFLQTSEKSYSSVQANNIEKTKSRPSSEEAKKWRQSLDKMLAHKYGLAAFRAFLHSEYSEENIEFWLACEDYRKTKSSAKRASKAKKIYLEFIETNAPKEVNIDYETKDFTKSHLLKPNCSSFDVAQKKIYNLMEKDSYARFLKSELYLNLIKQRERTTSQSDTNRQSQT</sequence>
<dbReference type="OMA" id="QSCCLER"/>
<comment type="caution">
    <text evidence="3">The sequence shown here is derived from an EMBL/GenBank/DDBJ whole genome shotgun (WGS) entry which is preliminary data.</text>
</comment>
<proteinExistence type="predicted"/>
<keyword evidence="1" id="KW-0734">Signal transduction inhibitor</keyword>
<dbReference type="InterPro" id="IPR044926">
    <property type="entry name" value="RGS_subdomain_2"/>
</dbReference>
<protein>
    <recommendedName>
        <fullName evidence="2">RGS domain-containing protein</fullName>
    </recommendedName>
</protein>
<dbReference type="Gene3D" id="1.10.196.10">
    <property type="match status" value="1"/>
</dbReference>